<dbReference type="GO" id="GO:0003676">
    <property type="term" value="F:nucleic acid binding"/>
    <property type="evidence" value="ECO:0007669"/>
    <property type="project" value="InterPro"/>
</dbReference>
<proteinExistence type="inferred from homology"/>
<comment type="catalytic activity">
    <reaction evidence="6">
        <text>a 2'-deoxyadenosine in DNA + S-adenosyl-L-methionine = an N(6)-methyl-2'-deoxyadenosine in DNA + S-adenosyl-L-homocysteine + H(+)</text>
        <dbReference type="Rhea" id="RHEA:15197"/>
        <dbReference type="Rhea" id="RHEA-COMP:12418"/>
        <dbReference type="Rhea" id="RHEA-COMP:12419"/>
        <dbReference type="ChEBI" id="CHEBI:15378"/>
        <dbReference type="ChEBI" id="CHEBI:57856"/>
        <dbReference type="ChEBI" id="CHEBI:59789"/>
        <dbReference type="ChEBI" id="CHEBI:90615"/>
        <dbReference type="ChEBI" id="CHEBI:90616"/>
        <dbReference type="EC" id="2.1.1.72"/>
    </reaction>
</comment>
<reference evidence="10" key="1">
    <citation type="submission" date="2016-11" db="EMBL/GenBank/DDBJ databases">
        <title>Actinomyces gypaetusis sp. nov. isolated from Gypaetus barbatus in Qinghai Tibet Plateau China.</title>
        <authorList>
            <person name="Meng X."/>
        </authorList>
    </citation>
    <scope>NUCLEOTIDE SEQUENCE [LARGE SCALE GENOMIC DNA]</scope>
    <source>
        <strain evidence="10">DSM 15383</strain>
    </source>
</reference>
<dbReference type="CDD" id="cd02440">
    <property type="entry name" value="AdoMet_MTases"/>
    <property type="match status" value="1"/>
</dbReference>
<dbReference type="Pfam" id="PF22837">
    <property type="entry name" value="M_Eco57I_C"/>
    <property type="match status" value="1"/>
</dbReference>
<keyword evidence="4" id="KW-0808">Transferase</keyword>
<name>A0A1Q5PSA6_9ACTO</name>
<feature type="domain" description="Type II methyltransferase M.Eco57I C-terminal" evidence="8">
    <location>
        <begin position="252"/>
        <end position="502"/>
    </location>
</feature>
<dbReference type="InterPro" id="IPR011639">
    <property type="entry name" value="MethylTrfase_TaqI-like_dom"/>
</dbReference>
<comment type="caution">
    <text evidence="9">The sequence shown here is derived from an EMBL/GenBank/DDBJ whole genome shotgun (WGS) entry which is preliminary data.</text>
</comment>
<dbReference type="PRINTS" id="PR00507">
    <property type="entry name" value="N12N6MTFRASE"/>
</dbReference>
<dbReference type="AlphaFoldDB" id="A0A1Q5PSA6"/>
<dbReference type="InterPro" id="IPR050953">
    <property type="entry name" value="N4_N6_ade-DNA_methylase"/>
</dbReference>
<dbReference type="STRING" id="156892.BM477_00385"/>
<sequence>MKMAEFETSEKLRGGFYTPWAVANFLATWATTRAESVLEPSSGDGVFLEAMSHLAFGPRKVTAVELDSVEARKSRERLDRLDGQVINMDYLDFDPDTKFDAIVGNPPFIRYQYLSAHSQLKAKNLYASQNLSFTKRTNAWVPFLIKALTELSPGGRLAMVIPAEILNVLHSGAAREFLLRTCERILVLDTDELLFDGTLQRIVLVAAIRRQEGSTQKPLLAFEKVTSDDFSKIPLSKIFDLACFTEYDVSPEKWMDGLLSAEEREAFHLLSANDSVKNFSDIAKVQVGIVTGANSFFVVSKSIADKYSLYDYLRPIFGRSSHVHGLSYSETDHLRNLESDLPCLFLDLNGCSWKDLPLGVRSYLELGESQGLQMRYKTRIREPWWQVPSVYSTNIGLLKRAHEAPRLIFNELEALTTDTAYRITSTLQPTQLTLGWINSLTLLACELNGRTYGGGVLELVPSEIRKTPIPILRDTSAFEAVDWALHEGTSIRELLPKQNTLIASAIGVDREILDVMEKARNKMLNRRTRNVGK</sequence>
<evidence type="ECO:0000313" key="10">
    <source>
        <dbReference type="Proteomes" id="UP000186465"/>
    </source>
</evidence>
<evidence type="ECO:0000256" key="5">
    <source>
        <dbReference type="ARBA" id="ARBA00022691"/>
    </source>
</evidence>
<dbReference type="GO" id="GO:0032259">
    <property type="term" value="P:methylation"/>
    <property type="evidence" value="ECO:0007669"/>
    <property type="project" value="UniProtKB-KW"/>
</dbReference>
<evidence type="ECO:0000256" key="2">
    <source>
        <dbReference type="ARBA" id="ARBA00011900"/>
    </source>
</evidence>
<dbReference type="InterPro" id="IPR029063">
    <property type="entry name" value="SAM-dependent_MTases_sf"/>
</dbReference>
<evidence type="ECO:0000313" key="9">
    <source>
        <dbReference type="EMBL" id="OKL50468.1"/>
    </source>
</evidence>
<keyword evidence="5" id="KW-0949">S-adenosyl-L-methionine</keyword>
<dbReference type="PROSITE" id="PS00092">
    <property type="entry name" value="N6_MTASE"/>
    <property type="match status" value="1"/>
</dbReference>
<dbReference type="Pfam" id="PF07669">
    <property type="entry name" value="Eco57I"/>
    <property type="match status" value="1"/>
</dbReference>
<evidence type="ECO:0000256" key="1">
    <source>
        <dbReference type="ARBA" id="ARBA00006594"/>
    </source>
</evidence>
<evidence type="ECO:0000256" key="4">
    <source>
        <dbReference type="ARBA" id="ARBA00022679"/>
    </source>
</evidence>
<evidence type="ECO:0000256" key="3">
    <source>
        <dbReference type="ARBA" id="ARBA00022603"/>
    </source>
</evidence>
<keyword evidence="10" id="KW-1185">Reference proteome</keyword>
<accession>A0A1Q5PSA6</accession>
<dbReference type="RefSeq" id="WP_075360709.1">
    <property type="nucleotide sequence ID" value="NZ_MPDM01000001.1"/>
</dbReference>
<dbReference type="Proteomes" id="UP000186465">
    <property type="component" value="Unassembled WGS sequence"/>
</dbReference>
<dbReference type="GO" id="GO:0009007">
    <property type="term" value="F:site-specific DNA-methyltransferase (adenine-specific) activity"/>
    <property type="evidence" value="ECO:0007669"/>
    <property type="project" value="UniProtKB-EC"/>
</dbReference>
<organism evidence="9 10">
    <name type="scientific">Boudabousia marimammalium</name>
    <dbReference type="NCBI Taxonomy" id="156892"/>
    <lineage>
        <taxon>Bacteria</taxon>
        <taxon>Bacillati</taxon>
        <taxon>Actinomycetota</taxon>
        <taxon>Actinomycetes</taxon>
        <taxon>Actinomycetales</taxon>
        <taxon>Actinomycetaceae</taxon>
        <taxon>Boudabousia</taxon>
    </lineage>
</organism>
<dbReference type="PANTHER" id="PTHR33841:SF5">
    <property type="entry name" value="DNA METHYLASE (MODIFICATION METHYLASE) (METHYLTRANSFERASE)-RELATED"/>
    <property type="match status" value="1"/>
</dbReference>
<dbReference type="PANTHER" id="PTHR33841">
    <property type="entry name" value="DNA METHYLTRANSFERASE YEEA-RELATED"/>
    <property type="match status" value="1"/>
</dbReference>
<protein>
    <recommendedName>
        <fullName evidence="2">site-specific DNA-methyltransferase (adenine-specific)</fullName>
        <ecNumber evidence="2">2.1.1.72</ecNumber>
    </recommendedName>
</protein>
<keyword evidence="3" id="KW-0489">Methyltransferase</keyword>
<dbReference type="Gene3D" id="3.40.50.150">
    <property type="entry name" value="Vaccinia Virus protein VP39"/>
    <property type="match status" value="1"/>
</dbReference>
<evidence type="ECO:0000259" key="8">
    <source>
        <dbReference type="Pfam" id="PF22837"/>
    </source>
</evidence>
<dbReference type="GO" id="GO:0006304">
    <property type="term" value="P:DNA modification"/>
    <property type="evidence" value="ECO:0007669"/>
    <property type="project" value="InterPro"/>
</dbReference>
<dbReference type="SUPFAM" id="SSF53335">
    <property type="entry name" value="S-adenosyl-L-methionine-dependent methyltransferases"/>
    <property type="match status" value="1"/>
</dbReference>
<evidence type="ECO:0000256" key="6">
    <source>
        <dbReference type="ARBA" id="ARBA00047942"/>
    </source>
</evidence>
<dbReference type="InterPro" id="IPR054520">
    <property type="entry name" value="M_Eco57I_C"/>
</dbReference>
<dbReference type="OrthoDB" id="32195at2"/>
<dbReference type="EMBL" id="MPDM01000001">
    <property type="protein sequence ID" value="OKL50468.1"/>
    <property type="molecule type" value="Genomic_DNA"/>
</dbReference>
<feature type="domain" description="Type II methyltransferase M.TaqI-like" evidence="7">
    <location>
        <begin position="90"/>
        <end position="189"/>
    </location>
</feature>
<gene>
    <name evidence="9" type="ORF">BM477_00385</name>
</gene>
<evidence type="ECO:0000259" key="7">
    <source>
        <dbReference type="Pfam" id="PF07669"/>
    </source>
</evidence>
<dbReference type="EC" id="2.1.1.72" evidence="2"/>
<comment type="similarity">
    <text evidence="1">Belongs to the N(4)/N(6)-methyltransferase family.</text>
</comment>
<dbReference type="InterPro" id="IPR002052">
    <property type="entry name" value="DNA_methylase_N6_adenine_CS"/>
</dbReference>